<dbReference type="Gene3D" id="1.20.1060.10">
    <property type="entry name" value="Taq DNA Polymerase, Chain T, domain 4"/>
    <property type="match status" value="1"/>
</dbReference>
<dbReference type="SUPFAM" id="SSF53098">
    <property type="entry name" value="Ribonuclease H-like"/>
    <property type="match status" value="1"/>
</dbReference>
<dbReference type="InterPro" id="IPR002298">
    <property type="entry name" value="DNA_polymerase_A"/>
</dbReference>
<dbReference type="GO" id="GO:0003887">
    <property type="term" value="F:DNA-directed DNA polymerase activity"/>
    <property type="evidence" value="ECO:0007669"/>
    <property type="project" value="InterPro"/>
</dbReference>
<name>X0TCT4_9ZZZZ</name>
<dbReference type="SUPFAM" id="SSF56672">
    <property type="entry name" value="DNA/RNA polymerases"/>
    <property type="match status" value="1"/>
</dbReference>
<sequence length="273" mass="31233">MPKIFDTLTASHLLCETLPENGLKYLAEHELGVPEEQIKGYTEVTPGTEEFFKYGMNDAIWTYQLYKKYSLQIEKEGLHHLAYDIEFPFQRALMHLAINGIKADVSAAKAMRYEVQHLFYTIENELLNIFGGRYEVTITPRSRAVSCKPSINFNSSEQVIPLIEGLGFKIYEKSKTGKKSWAKQAKKRLEGKHYVIDLLIKLGKIEKLLNGFLIPFEIFMERDGRIRASFHNTVCVTGRLSVSKPNIEQLPKNNSIANIRNLYIAEPGNVFIV</sequence>
<dbReference type="InterPro" id="IPR001098">
    <property type="entry name" value="DNA-dir_DNA_pol_A_palm_dom"/>
</dbReference>
<dbReference type="Gene3D" id="3.30.420.10">
    <property type="entry name" value="Ribonuclease H-like superfamily/Ribonuclease H"/>
    <property type="match status" value="1"/>
</dbReference>
<feature type="non-terminal residue" evidence="3">
    <location>
        <position position="273"/>
    </location>
</feature>
<reference evidence="3" key="1">
    <citation type="journal article" date="2014" name="Front. Microbiol.">
        <title>High frequency of phylogenetically diverse reductive dehalogenase-homologous genes in deep subseafloor sedimentary metagenomes.</title>
        <authorList>
            <person name="Kawai M."/>
            <person name="Futagami T."/>
            <person name="Toyoda A."/>
            <person name="Takaki Y."/>
            <person name="Nishi S."/>
            <person name="Hori S."/>
            <person name="Arai W."/>
            <person name="Tsubouchi T."/>
            <person name="Morono Y."/>
            <person name="Uchiyama I."/>
            <person name="Ito T."/>
            <person name="Fujiyama A."/>
            <person name="Inagaki F."/>
            <person name="Takami H."/>
        </authorList>
    </citation>
    <scope>NUCLEOTIDE SEQUENCE</scope>
    <source>
        <strain evidence="3">Expedition CK06-06</strain>
    </source>
</reference>
<gene>
    <name evidence="3" type="ORF">S01H1_07105</name>
</gene>
<accession>X0TCT4</accession>
<dbReference type="GO" id="GO:0006261">
    <property type="term" value="P:DNA-templated DNA replication"/>
    <property type="evidence" value="ECO:0007669"/>
    <property type="project" value="InterPro"/>
</dbReference>
<organism evidence="3">
    <name type="scientific">marine sediment metagenome</name>
    <dbReference type="NCBI Taxonomy" id="412755"/>
    <lineage>
        <taxon>unclassified sequences</taxon>
        <taxon>metagenomes</taxon>
        <taxon>ecological metagenomes</taxon>
    </lineage>
</organism>
<dbReference type="GO" id="GO:0006302">
    <property type="term" value="P:double-strand break repair"/>
    <property type="evidence" value="ECO:0007669"/>
    <property type="project" value="TreeGrafter"/>
</dbReference>
<dbReference type="PANTHER" id="PTHR10133">
    <property type="entry name" value="DNA POLYMERASE I"/>
    <property type="match status" value="1"/>
</dbReference>
<dbReference type="Gene3D" id="3.30.70.370">
    <property type="match status" value="1"/>
</dbReference>
<evidence type="ECO:0000313" key="3">
    <source>
        <dbReference type="EMBL" id="GAF85126.1"/>
    </source>
</evidence>
<dbReference type="InterPro" id="IPR036397">
    <property type="entry name" value="RNaseH_sf"/>
</dbReference>
<dbReference type="InterPro" id="IPR043502">
    <property type="entry name" value="DNA/RNA_pol_sf"/>
</dbReference>
<feature type="domain" description="DNA-directed DNA polymerase family A palm" evidence="2">
    <location>
        <begin position="149"/>
        <end position="271"/>
    </location>
</feature>
<evidence type="ECO:0000256" key="1">
    <source>
        <dbReference type="ARBA" id="ARBA00022705"/>
    </source>
</evidence>
<dbReference type="AlphaFoldDB" id="X0TCT4"/>
<dbReference type="PANTHER" id="PTHR10133:SF27">
    <property type="entry name" value="DNA POLYMERASE NU"/>
    <property type="match status" value="1"/>
</dbReference>
<evidence type="ECO:0000259" key="2">
    <source>
        <dbReference type="Pfam" id="PF00476"/>
    </source>
</evidence>
<dbReference type="Pfam" id="PF00476">
    <property type="entry name" value="DNA_pol_A"/>
    <property type="match status" value="1"/>
</dbReference>
<proteinExistence type="predicted"/>
<keyword evidence="1" id="KW-0235">DNA replication</keyword>
<dbReference type="GO" id="GO:0003677">
    <property type="term" value="F:DNA binding"/>
    <property type="evidence" value="ECO:0007669"/>
    <property type="project" value="InterPro"/>
</dbReference>
<dbReference type="EMBL" id="BARS01003665">
    <property type="protein sequence ID" value="GAF85126.1"/>
    <property type="molecule type" value="Genomic_DNA"/>
</dbReference>
<comment type="caution">
    <text evidence="3">The sequence shown here is derived from an EMBL/GenBank/DDBJ whole genome shotgun (WGS) entry which is preliminary data.</text>
</comment>
<protein>
    <recommendedName>
        <fullName evidence="2">DNA-directed DNA polymerase family A palm domain-containing protein</fullName>
    </recommendedName>
</protein>
<dbReference type="InterPro" id="IPR012337">
    <property type="entry name" value="RNaseH-like_sf"/>
</dbReference>